<dbReference type="GeneID" id="111120252"/>
<dbReference type="PROSITE" id="PS50228">
    <property type="entry name" value="SUEL_LECTIN"/>
    <property type="match status" value="1"/>
</dbReference>
<dbReference type="KEGG" id="cvn:111120252"/>
<dbReference type="GO" id="GO:0030246">
    <property type="term" value="F:carbohydrate binding"/>
    <property type="evidence" value="ECO:0007669"/>
    <property type="project" value="InterPro"/>
</dbReference>
<dbReference type="AlphaFoldDB" id="A0A8B8CLM6"/>
<organism evidence="4 5">
    <name type="scientific">Crassostrea virginica</name>
    <name type="common">Eastern oyster</name>
    <dbReference type="NCBI Taxonomy" id="6565"/>
    <lineage>
        <taxon>Eukaryota</taxon>
        <taxon>Metazoa</taxon>
        <taxon>Spiralia</taxon>
        <taxon>Lophotrochozoa</taxon>
        <taxon>Mollusca</taxon>
        <taxon>Bivalvia</taxon>
        <taxon>Autobranchia</taxon>
        <taxon>Pteriomorphia</taxon>
        <taxon>Ostreida</taxon>
        <taxon>Ostreoidea</taxon>
        <taxon>Ostreidae</taxon>
        <taxon>Crassostrea</taxon>
    </lineage>
</organism>
<dbReference type="PROSITE" id="PS50871">
    <property type="entry name" value="C1Q"/>
    <property type="match status" value="1"/>
</dbReference>
<evidence type="ECO:0000313" key="4">
    <source>
        <dbReference type="Proteomes" id="UP000694844"/>
    </source>
</evidence>
<dbReference type="Gene3D" id="2.60.120.40">
    <property type="match status" value="1"/>
</dbReference>
<dbReference type="Pfam" id="PF00386">
    <property type="entry name" value="C1q"/>
    <property type="match status" value="1"/>
</dbReference>
<dbReference type="InterPro" id="IPR008983">
    <property type="entry name" value="Tumour_necrosis_fac-like_dom"/>
</dbReference>
<dbReference type="PANTHER" id="PTHR46780">
    <property type="entry name" value="PROTEIN EVA-1"/>
    <property type="match status" value="1"/>
</dbReference>
<gene>
    <name evidence="5" type="primary">LOC111120252</name>
</gene>
<accession>A0A8B8CLM6</accession>
<reference evidence="5" key="1">
    <citation type="submission" date="2025-08" db="UniProtKB">
        <authorList>
            <consortium name="RefSeq"/>
        </authorList>
    </citation>
    <scope>IDENTIFICATION</scope>
    <source>
        <tissue evidence="5">Whole sample</tissue>
    </source>
</reference>
<dbReference type="SMART" id="SM00110">
    <property type="entry name" value="C1Q"/>
    <property type="match status" value="1"/>
</dbReference>
<evidence type="ECO:0000313" key="5">
    <source>
        <dbReference type="RefSeq" id="XP_022316685.1"/>
    </source>
</evidence>
<dbReference type="SUPFAM" id="SSF49842">
    <property type="entry name" value="TNF-like"/>
    <property type="match status" value="1"/>
</dbReference>
<dbReference type="OrthoDB" id="6131362at2759"/>
<keyword evidence="4" id="KW-1185">Reference proteome</keyword>
<keyword evidence="1" id="KW-0812">Transmembrane</keyword>
<feature type="domain" description="SUEL-type lectin" evidence="2">
    <location>
        <begin position="37"/>
        <end position="124"/>
    </location>
</feature>
<dbReference type="Pfam" id="PF02140">
    <property type="entry name" value="SUEL_Lectin"/>
    <property type="match status" value="1"/>
</dbReference>
<evidence type="ECO:0000259" key="3">
    <source>
        <dbReference type="PROSITE" id="PS50871"/>
    </source>
</evidence>
<dbReference type="InterPro" id="IPR000922">
    <property type="entry name" value="Lectin_gal-bd_dom"/>
</dbReference>
<evidence type="ECO:0000256" key="1">
    <source>
        <dbReference type="SAM" id="Phobius"/>
    </source>
</evidence>
<dbReference type="Gene3D" id="2.60.120.740">
    <property type="match status" value="1"/>
</dbReference>
<dbReference type="Proteomes" id="UP000694844">
    <property type="component" value="Chromosome 2"/>
</dbReference>
<feature type="domain" description="C1q" evidence="3">
    <location>
        <begin position="132"/>
        <end position="272"/>
    </location>
</feature>
<dbReference type="RefSeq" id="XP_022316685.1">
    <property type="nucleotide sequence ID" value="XM_022460977.1"/>
</dbReference>
<sequence>MLFVSYWCLFVSYWCLTVLILVSPFHWINAYEQTFALCAEQKGFIRCEKGTKIKIISAMYGRTDDKVCPYGNTNSRTCRSLTSEMKVKWSCNGYRTCHLHASKNIFGNPCINFSKYLEVKYRCVKYAADGVNDKTSVAFNAYITKDLMMDKKTPVNVVYDAVYFNHGNAYNPYSGIFVAPSDGLYVFSWTNVVGPTKLFDSEIVVNGIRKGLANCNNEKIEWYANCSNTVPLVLKTGDKVNIRTVAANHLLRFWSSFKGWKASFLEHIIKLVFITVANLTLKMLVAHRTLKILVAHLILKMRVAHLTLKMLVARLTLKMLVAHLTLKMLVAHLTLKMPVAHLTLKMLVAHLILKILTSNDRNFGGKGRKVV</sequence>
<evidence type="ECO:0000259" key="2">
    <source>
        <dbReference type="PROSITE" id="PS50228"/>
    </source>
</evidence>
<dbReference type="FunFam" id="2.60.120.740:FF:000001">
    <property type="entry name" value="Adhesion G protein-coupled receptor L2"/>
    <property type="match status" value="1"/>
</dbReference>
<proteinExistence type="predicted"/>
<keyword evidence="1" id="KW-0472">Membrane</keyword>
<keyword evidence="1" id="KW-1133">Transmembrane helix</keyword>
<dbReference type="InterPro" id="IPR043159">
    <property type="entry name" value="Lectin_gal-bd_sf"/>
</dbReference>
<dbReference type="InterPro" id="IPR001073">
    <property type="entry name" value="C1q_dom"/>
</dbReference>
<feature type="transmembrane region" description="Helical" evidence="1">
    <location>
        <begin position="7"/>
        <end position="28"/>
    </location>
</feature>
<name>A0A8B8CLM6_CRAVI</name>
<dbReference type="CDD" id="cd22827">
    <property type="entry name" value="Gal_Rha_Lectin_SUL-I-like"/>
    <property type="match status" value="1"/>
</dbReference>
<protein>
    <submittedName>
        <fullName evidence="5">Uncharacterized protein LOC111120252</fullName>
    </submittedName>
</protein>